<keyword evidence="3" id="KW-1185">Reference proteome</keyword>
<accession>A0A2I0A6H2</accession>
<evidence type="ECO:0000313" key="3">
    <source>
        <dbReference type="Proteomes" id="UP000236161"/>
    </source>
</evidence>
<dbReference type="Proteomes" id="UP000236161">
    <property type="component" value="Unassembled WGS sequence"/>
</dbReference>
<dbReference type="AlphaFoldDB" id="A0A2I0A6H2"/>
<feature type="region of interest" description="Disordered" evidence="1">
    <location>
        <begin position="1"/>
        <end position="53"/>
    </location>
</feature>
<name>A0A2I0A6H2_9ASPA</name>
<proteinExistence type="predicted"/>
<evidence type="ECO:0000313" key="2">
    <source>
        <dbReference type="EMBL" id="PKA51140.1"/>
    </source>
</evidence>
<dbReference type="EMBL" id="KZ452014">
    <property type="protein sequence ID" value="PKA51140.1"/>
    <property type="molecule type" value="Genomic_DNA"/>
</dbReference>
<feature type="compositionally biased region" description="Low complexity" evidence="1">
    <location>
        <begin position="39"/>
        <end position="50"/>
    </location>
</feature>
<evidence type="ECO:0000256" key="1">
    <source>
        <dbReference type="SAM" id="MobiDB-lite"/>
    </source>
</evidence>
<reference evidence="2 3" key="1">
    <citation type="journal article" date="2017" name="Nature">
        <title>The Apostasia genome and the evolution of orchids.</title>
        <authorList>
            <person name="Zhang G.Q."/>
            <person name="Liu K.W."/>
            <person name="Li Z."/>
            <person name="Lohaus R."/>
            <person name="Hsiao Y.Y."/>
            <person name="Niu S.C."/>
            <person name="Wang J.Y."/>
            <person name="Lin Y.C."/>
            <person name="Xu Q."/>
            <person name="Chen L.J."/>
            <person name="Yoshida K."/>
            <person name="Fujiwara S."/>
            <person name="Wang Z.W."/>
            <person name="Zhang Y.Q."/>
            <person name="Mitsuda N."/>
            <person name="Wang M."/>
            <person name="Liu G.H."/>
            <person name="Pecoraro L."/>
            <person name="Huang H.X."/>
            <person name="Xiao X.J."/>
            <person name="Lin M."/>
            <person name="Wu X.Y."/>
            <person name="Wu W.L."/>
            <person name="Chen Y.Y."/>
            <person name="Chang S.B."/>
            <person name="Sakamoto S."/>
            <person name="Ohme-Takagi M."/>
            <person name="Yagi M."/>
            <person name="Zeng S.J."/>
            <person name="Shen C.Y."/>
            <person name="Yeh C.M."/>
            <person name="Luo Y.B."/>
            <person name="Tsai W.C."/>
            <person name="Van de Peer Y."/>
            <person name="Liu Z.J."/>
        </authorList>
    </citation>
    <scope>NUCLEOTIDE SEQUENCE [LARGE SCALE GENOMIC DNA]</scope>
    <source>
        <strain evidence="3">cv. Shenzhen</strain>
        <tissue evidence="2">Stem</tissue>
    </source>
</reference>
<organism evidence="2 3">
    <name type="scientific">Apostasia shenzhenica</name>
    <dbReference type="NCBI Taxonomy" id="1088818"/>
    <lineage>
        <taxon>Eukaryota</taxon>
        <taxon>Viridiplantae</taxon>
        <taxon>Streptophyta</taxon>
        <taxon>Embryophyta</taxon>
        <taxon>Tracheophyta</taxon>
        <taxon>Spermatophyta</taxon>
        <taxon>Magnoliopsida</taxon>
        <taxon>Liliopsida</taxon>
        <taxon>Asparagales</taxon>
        <taxon>Orchidaceae</taxon>
        <taxon>Apostasioideae</taxon>
        <taxon>Apostasia</taxon>
    </lineage>
</organism>
<protein>
    <submittedName>
        <fullName evidence="2">Uncharacterized protein</fullName>
    </submittedName>
</protein>
<sequence length="69" mass="7230">MVARMRRTNSVARSTHAGEPSIRAPRDEASASTSRRHAGSASSSRGTSVSELQGMMANLTDLVTGLTAQ</sequence>
<gene>
    <name evidence="2" type="ORF">AXF42_Ash010580</name>
</gene>